<sequence length="155" mass="17491">MWPVKGGAGIDVHGLSGYSGSLDLPAGGAWWGVRFIGPRRKSGLMRIPEAADDRVLRKDSQHLYRTAGRCDVELRFSGVPLSGRERDIVLLLAQGHTDASISEELEVSRRTISYVVRGLMERFSVKSRFQLAWRMREQAHEVVAPEGRQRRGRHR</sequence>
<dbReference type="SUPFAM" id="SSF46894">
    <property type="entry name" value="C-terminal effector domain of the bipartite response regulators"/>
    <property type="match status" value="1"/>
</dbReference>
<dbReference type="PANTHER" id="PTHR44688">
    <property type="entry name" value="DNA-BINDING TRANSCRIPTIONAL ACTIVATOR DEVR_DOSR"/>
    <property type="match status" value="1"/>
</dbReference>
<keyword evidence="3" id="KW-0804">Transcription</keyword>
<evidence type="ECO:0000313" key="6">
    <source>
        <dbReference type="Proteomes" id="UP000262621"/>
    </source>
</evidence>
<dbReference type="InterPro" id="IPR036388">
    <property type="entry name" value="WH-like_DNA-bd_sf"/>
</dbReference>
<evidence type="ECO:0000256" key="3">
    <source>
        <dbReference type="ARBA" id="ARBA00023163"/>
    </source>
</evidence>
<proteinExistence type="predicted"/>
<dbReference type="SMART" id="SM00421">
    <property type="entry name" value="HTH_LUXR"/>
    <property type="match status" value="1"/>
</dbReference>
<dbReference type="InterPro" id="IPR016032">
    <property type="entry name" value="Sig_transdc_resp-reg_C-effctor"/>
</dbReference>
<dbReference type="EMBL" id="QVFU01000001">
    <property type="protein sequence ID" value="RFS48081.1"/>
    <property type="molecule type" value="Genomic_DNA"/>
</dbReference>
<dbReference type="Proteomes" id="UP000262621">
    <property type="component" value="Unassembled WGS sequence"/>
</dbReference>
<keyword evidence="6" id="KW-1185">Reference proteome</keyword>
<protein>
    <submittedName>
        <fullName evidence="5">LuxR family transcriptional regulator</fullName>
    </submittedName>
</protein>
<reference evidence="5 6" key="1">
    <citation type="submission" date="2018-08" db="EMBL/GenBank/DDBJ databases">
        <title>Verrucosispora craniellae sp. nov., isolated from a marine sponge in the South China Sea.</title>
        <authorList>
            <person name="Li L."/>
            <person name="Lin H.W."/>
        </authorList>
    </citation>
    <scope>NUCLEOTIDE SEQUENCE [LARGE SCALE GENOMIC DNA]</scope>
    <source>
        <strain evidence="5 6">LHW63014</strain>
    </source>
</reference>
<dbReference type="InterPro" id="IPR000792">
    <property type="entry name" value="Tscrpt_reg_LuxR_C"/>
</dbReference>
<evidence type="ECO:0000256" key="1">
    <source>
        <dbReference type="ARBA" id="ARBA00023015"/>
    </source>
</evidence>
<dbReference type="PROSITE" id="PS50043">
    <property type="entry name" value="HTH_LUXR_2"/>
    <property type="match status" value="1"/>
</dbReference>
<dbReference type="PRINTS" id="PR00038">
    <property type="entry name" value="HTHLUXR"/>
</dbReference>
<comment type="caution">
    <text evidence="5">The sequence shown here is derived from an EMBL/GenBank/DDBJ whole genome shotgun (WGS) entry which is preliminary data.</text>
</comment>
<dbReference type="Gene3D" id="1.10.10.10">
    <property type="entry name" value="Winged helix-like DNA-binding domain superfamily/Winged helix DNA-binding domain"/>
    <property type="match status" value="1"/>
</dbReference>
<keyword evidence="2" id="KW-0238">DNA-binding</keyword>
<organism evidence="5 6">
    <name type="scientific">Micromonospora craniellae</name>
    <dbReference type="NCBI Taxonomy" id="2294034"/>
    <lineage>
        <taxon>Bacteria</taxon>
        <taxon>Bacillati</taxon>
        <taxon>Actinomycetota</taxon>
        <taxon>Actinomycetes</taxon>
        <taxon>Micromonosporales</taxon>
        <taxon>Micromonosporaceae</taxon>
        <taxon>Micromonospora</taxon>
    </lineage>
</organism>
<dbReference type="CDD" id="cd06170">
    <property type="entry name" value="LuxR_C_like"/>
    <property type="match status" value="1"/>
</dbReference>
<keyword evidence="1" id="KW-0805">Transcription regulation</keyword>
<dbReference type="GO" id="GO:0003677">
    <property type="term" value="F:DNA binding"/>
    <property type="evidence" value="ECO:0007669"/>
    <property type="project" value="UniProtKB-KW"/>
</dbReference>
<accession>A0A372G4W6</accession>
<feature type="domain" description="HTH luxR-type" evidence="4">
    <location>
        <begin position="74"/>
        <end position="139"/>
    </location>
</feature>
<evidence type="ECO:0000256" key="2">
    <source>
        <dbReference type="ARBA" id="ARBA00023125"/>
    </source>
</evidence>
<dbReference type="RefSeq" id="WP_117226017.1">
    <property type="nucleotide sequence ID" value="NZ_QVFU01000001.1"/>
</dbReference>
<dbReference type="GO" id="GO:0006355">
    <property type="term" value="P:regulation of DNA-templated transcription"/>
    <property type="evidence" value="ECO:0007669"/>
    <property type="project" value="InterPro"/>
</dbReference>
<name>A0A372G4W6_9ACTN</name>
<evidence type="ECO:0000313" key="5">
    <source>
        <dbReference type="EMBL" id="RFS48081.1"/>
    </source>
</evidence>
<dbReference type="Pfam" id="PF00196">
    <property type="entry name" value="GerE"/>
    <property type="match status" value="1"/>
</dbReference>
<dbReference type="PANTHER" id="PTHR44688:SF25">
    <property type="entry name" value="HTH LUXR-TYPE DOMAIN-CONTAINING PROTEIN"/>
    <property type="match status" value="1"/>
</dbReference>
<dbReference type="AlphaFoldDB" id="A0A372G4W6"/>
<evidence type="ECO:0000259" key="4">
    <source>
        <dbReference type="PROSITE" id="PS50043"/>
    </source>
</evidence>
<gene>
    <name evidence="5" type="ORF">D0Q02_00845</name>
</gene>